<feature type="compositionally biased region" description="Acidic residues" evidence="1">
    <location>
        <begin position="199"/>
        <end position="212"/>
    </location>
</feature>
<evidence type="ECO:0000313" key="4">
    <source>
        <dbReference type="Proteomes" id="UP000193642"/>
    </source>
</evidence>
<feature type="compositionally biased region" description="Low complexity" evidence="1">
    <location>
        <begin position="88"/>
        <end position="98"/>
    </location>
</feature>
<dbReference type="Pfam" id="PF15749">
    <property type="entry name" value="MRNIP"/>
    <property type="match status" value="1"/>
</dbReference>
<feature type="compositionally biased region" description="Basic and acidic residues" evidence="1">
    <location>
        <begin position="101"/>
        <end position="114"/>
    </location>
</feature>
<organism evidence="3 4">
    <name type="scientific">Rhizoclosmatium globosum</name>
    <dbReference type="NCBI Taxonomy" id="329046"/>
    <lineage>
        <taxon>Eukaryota</taxon>
        <taxon>Fungi</taxon>
        <taxon>Fungi incertae sedis</taxon>
        <taxon>Chytridiomycota</taxon>
        <taxon>Chytridiomycota incertae sedis</taxon>
        <taxon>Chytridiomycetes</taxon>
        <taxon>Chytridiales</taxon>
        <taxon>Chytriomycetaceae</taxon>
        <taxon>Rhizoclosmatium</taxon>
    </lineage>
</organism>
<name>A0A1Y2C0C8_9FUNG</name>
<feature type="domain" description="MRN complex-interacting protein N-terminal" evidence="2">
    <location>
        <begin position="6"/>
        <end position="103"/>
    </location>
</feature>
<dbReference type="GO" id="GO:0007095">
    <property type="term" value="P:mitotic G2 DNA damage checkpoint signaling"/>
    <property type="evidence" value="ECO:0007669"/>
    <property type="project" value="TreeGrafter"/>
</dbReference>
<dbReference type="Gene3D" id="2.30.30.380">
    <property type="entry name" value="Zn-finger domain of Sec23/24"/>
    <property type="match status" value="1"/>
</dbReference>
<proteinExistence type="predicted"/>
<dbReference type="Proteomes" id="UP000193642">
    <property type="component" value="Unassembled WGS sequence"/>
</dbReference>
<accession>A0A1Y2C0C8</accession>
<dbReference type="GO" id="GO:0030127">
    <property type="term" value="C:COPII vesicle coat"/>
    <property type="evidence" value="ECO:0007669"/>
    <property type="project" value="InterPro"/>
</dbReference>
<dbReference type="PANTHER" id="PTHR15863:SF2">
    <property type="entry name" value="MRN COMPLEX-INTERACTING PROTEIN"/>
    <property type="match status" value="1"/>
</dbReference>
<protein>
    <recommendedName>
        <fullName evidence="2">MRN complex-interacting protein N-terminal domain-containing protein</fullName>
    </recommendedName>
</protein>
<dbReference type="STRING" id="329046.A0A1Y2C0C8"/>
<dbReference type="InterPro" id="IPR036174">
    <property type="entry name" value="Znf_Sec23_Sec24_sf"/>
</dbReference>
<evidence type="ECO:0000259" key="2">
    <source>
        <dbReference type="Pfam" id="PF15749"/>
    </source>
</evidence>
<dbReference type="GO" id="GO:0005634">
    <property type="term" value="C:nucleus"/>
    <property type="evidence" value="ECO:0007669"/>
    <property type="project" value="TreeGrafter"/>
</dbReference>
<gene>
    <name evidence="3" type="ORF">BCR33DRAFT_852798</name>
</gene>
<evidence type="ECO:0000256" key="1">
    <source>
        <dbReference type="SAM" id="MobiDB-lite"/>
    </source>
</evidence>
<dbReference type="GO" id="GO:0008270">
    <property type="term" value="F:zinc ion binding"/>
    <property type="evidence" value="ECO:0007669"/>
    <property type="project" value="InterPro"/>
</dbReference>
<dbReference type="InterPro" id="IPR049472">
    <property type="entry name" value="MRNIP_N"/>
</dbReference>
<sequence length="212" mass="23681">MPNFQVVRCFQCSAFVVQQEKKSNKWQCTLCGSKQSVTKVYFESHVAGDTRAAVQELNMRRGENEAVRVNLLSESTAPANLTTTKPPSNQSQSQSQSSKWKQFDDQIDNERDDTQQSDSNIAFVHPASASATSIGRKQHRKRALNVDTDQAPKKKAVPVQRVPATSLLKPIVKQPTPIMEKPKPAAPISNKSSKWGAFVEEEGEKDEDDYFE</sequence>
<dbReference type="PANTHER" id="PTHR15863">
    <property type="entry name" value="MRN COMPLEX-INTERACTING PROTEIN"/>
    <property type="match status" value="1"/>
</dbReference>
<feature type="region of interest" description="Disordered" evidence="1">
    <location>
        <begin position="77"/>
        <end position="212"/>
    </location>
</feature>
<comment type="caution">
    <text evidence="3">The sequence shown here is derived from an EMBL/GenBank/DDBJ whole genome shotgun (WGS) entry which is preliminary data.</text>
</comment>
<feature type="compositionally biased region" description="Polar residues" evidence="1">
    <location>
        <begin position="77"/>
        <end position="87"/>
    </location>
</feature>
<dbReference type="GO" id="GO:0006886">
    <property type="term" value="P:intracellular protein transport"/>
    <property type="evidence" value="ECO:0007669"/>
    <property type="project" value="InterPro"/>
</dbReference>
<dbReference type="OrthoDB" id="5960226at2759"/>
<dbReference type="GO" id="GO:0003682">
    <property type="term" value="F:chromatin binding"/>
    <property type="evidence" value="ECO:0007669"/>
    <property type="project" value="TreeGrafter"/>
</dbReference>
<dbReference type="EMBL" id="MCGO01000035">
    <property type="protein sequence ID" value="ORY40488.1"/>
    <property type="molecule type" value="Genomic_DNA"/>
</dbReference>
<keyword evidence="4" id="KW-1185">Reference proteome</keyword>
<dbReference type="GO" id="GO:0006888">
    <property type="term" value="P:endoplasmic reticulum to Golgi vesicle-mediated transport"/>
    <property type="evidence" value="ECO:0007669"/>
    <property type="project" value="InterPro"/>
</dbReference>
<dbReference type="InterPro" id="IPR032739">
    <property type="entry name" value="MRNIP"/>
</dbReference>
<dbReference type="AlphaFoldDB" id="A0A1Y2C0C8"/>
<dbReference type="SUPFAM" id="SSF82919">
    <property type="entry name" value="Zn-finger domain of Sec23/24"/>
    <property type="match status" value="1"/>
</dbReference>
<evidence type="ECO:0000313" key="3">
    <source>
        <dbReference type="EMBL" id="ORY40488.1"/>
    </source>
</evidence>
<reference evidence="3 4" key="1">
    <citation type="submission" date="2016-07" db="EMBL/GenBank/DDBJ databases">
        <title>Pervasive Adenine N6-methylation of Active Genes in Fungi.</title>
        <authorList>
            <consortium name="DOE Joint Genome Institute"/>
            <person name="Mondo S.J."/>
            <person name="Dannebaum R.O."/>
            <person name="Kuo R.C."/>
            <person name="Labutti K."/>
            <person name="Haridas S."/>
            <person name="Kuo A."/>
            <person name="Salamov A."/>
            <person name="Ahrendt S.R."/>
            <person name="Lipzen A."/>
            <person name="Sullivan W."/>
            <person name="Andreopoulos W.B."/>
            <person name="Clum A."/>
            <person name="Lindquist E."/>
            <person name="Daum C."/>
            <person name="Ramamoorthy G.K."/>
            <person name="Gryganskyi A."/>
            <person name="Culley D."/>
            <person name="Magnuson J.K."/>
            <person name="James T.Y."/>
            <person name="O'Malley M.A."/>
            <person name="Stajich J.E."/>
            <person name="Spatafora J.W."/>
            <person name="Visel A."/>
            <person name="Grigoriev I.V."/>
        </authorList>
    </citation>
    <scope>NUCLEOTIDE SEQUENCE [LARGE SCALE GENOMIC DNA]</scope>
    <source>
        <strain evidence="3 4">JEL800</strain>
    </source>
</reference>